<name>A0A6G1FQB5_9PEZI</name>
<dbReference type="EMBL" id="ML975205">
    <property type="protein sequence ID" value="KAF1807879.1"/>
    <property type="molecule type" value="Genomic_DNA"/>
</dbReference>
<evidence type="ECO:0000313" key="4">
    <source>
        <dbReference type="Proteomes" id="UP000504638"/>
    </source>
</evidence>
<evidence type="ECO:0000313" key="2">
    <source>
        <dbReference type="EMBL" id="KAF1807853.1"/>
    </source>
</evidence>
<reference evidence="3 5" key="1">
    <citation type="submission" date="2020-01" db="EMBL/GenBank/DDBJ databases">
        <authorList>
            <consortium name="DOE Joint Genome Institute"/>
            <person name="Haridas S."/>
            <person name="Albert R."/>
            <person name="Binder M."/>
            <person name="Bloem J."/>
            <person name="Labutti K."/>
            <person name="Salamov A."/>
            <person name="Andreopoulos B."/>
            <person name="Baker S.E."/>
            <person name="Barry K."/>
            <person name="Bills G."/>
            <person name="Bluhm B.H."/>
            <person name="Cannon C."/>
            <person name="Castanera R."/>
            <person name="Culley D.E."/>
            <person name="Daum C."/>
            <person name="Ezra D."/>
            <person name="Gonzalez J.B."/>
            <person name="Henrissat B."/>
            <person name="Kuo A."/>
            <person name="Liang C."/>
            <person name="Lipzen A."/>
            <person name="Lutzoni F."/>
            <person name="Magnuson J."/>
            <person name="Mondo S."/>
            <person name="Nolan M."/>
            <person name="Ohm R."/>
            <person name="Pangilinan J."/>
            <person name="Park H.-J."/>
            <person name="Ramirez L."/>
            <person name="Alfaro M."/>
            <person name="Sun H."/>
            <person name="Tritt A."/>
            <person name="Yoshinaga Y."/>
            <person name="Zwiers L.-H."/>
            <person name="Turgeon B.G."/>
            <person name="Goodwin S.B."/>
            <person name="Spatafora J.W."/>
            <person name="Crous P.W."/>
            <person name="Grigoriev I.V."/>
        </authorList>
    </citation>
    <scope>NUCLEOTIDE SEQUENCE</scope>
    <source>
        <strain evidence="3 5">CBS 781.70</strain>
    </source>
</reference>
<feature type="region of interest" description="Disordered" evidence="1">
    <location>
        <begin position="1"/>
        <end position="45"/>
    </location>
</feature>
<evidence type="ECO:0000313" key="5">
    <source>
        <dbReference type="RefSeq" id="XP_033529484.1"/>
    </source>
</evidence>
<feature type="compositionally biased region" description="Basic and acidic residues" evidence="1">
    <location>
        <begin position="23"/>
        <end position="41"/>
    </location>
</feature>
<evidence type="ECO:0000313" key="6">
    <source>
        <dbReference type="RefSeq" id="XP_033529510.1"/>
    </source>
</evidence>
<organism evidence="3">
    <name type="scientific">Eremomyces bilateralis CBS 781.70</name>
    <dbReference type="NCBI Taxonomy" id="1392243"/>
    <lineage>
        <taxon>Eukaryota</taxon>
        <taxon>Fungi</taxon>
        <taxon>Dikarya</taxon>
        <taxon>Ascomycota</taxon>
        <taxon>Pezizomycotina</taxon>
        <taxon>Dothideomycetes</taxon>
        <taxon>Dothideomycetes incertae sedis</taxon>
        <taxon>Eremomycetales</taxon>
        <taxon>Eremomycetaceae</taxon>
        <taxon>Eremomyces</taxon>
    </lineage>
</organism>
<proteinExistence type="predicted"/>
<dbReference type="RefSeq" id="XP_033529484.1">
    <property type="nucleotide sequence ID" value="XM_033680477.1"/>
</dbReference>
<dbReference type="GeneID" id="54421040"/>
<dbReference type="Proteomes" id="UP000504638">
    <property type="component" value="Unplaced"/>
</dbReference>
<protein>
    <submittedName>
        <fullName evidence="3 5">Uncharacterized protein</fullName>
    </submittedName>
</protein>
<evidence type="ECO:0000256" key="1">
    <source>
        <dbReference type="SAM" id="MobiDB-lite"/>
    </source>
</evidence>
<reference evidence="5 6" key="3">
    <citation type="submission" date="2025-04" db="UniProtKB">
        <authorList>
            <consortium name="RefSeq"/>
        </authorList>
    </citation>
    <scope>IDENTIFICATION</scope>
    <source>
        <strain evidence="5 6">CBS 781.70</strain>
    </source>
</reference>
<accession>A0A6G1FQB5</accession>
<evidence type="ECO:0000313" key="3">
    <source>
        <dbReference type="EMBL" id="KAF1807879.1"/>
    </source>
</evidence>
<dbReference type="AlphaFoldDB" id="A0A6G1FQB5"/>
<reference evidence="5 6" key="2">
    <citation type="submission" date="2020-04" db="EMBL/GenBank/DDBJ databases">
        <authorList>
            <consortium name="NCBI Genome Project"/>
        </authorList>
    </citation>
    <scope>NUCLEOTIDE SEQUENCE</scope>
    <source>
        <strain evidence="5 6">CBS 781.70</strain>
    </source>
</reference>
<keyword evidence="4" id="KW-1185">Reference proteome</keyword>
<dbReference type="RefSeq" id="XP_033529510.1">
    <property type="nucleotide sequence ID" value="XM_033680470.1"/>
</dbReference>
<sequence>MTAKRKAVADLSTNANTARERKRRDARDASRVEYENRKKADQTAVSRARAAIALLPNFRSSGTDKRQELLRVAVEQVTNERINRGVHHSLHPLAAVPATTRTAQDPKLFLNKLYPDADNDSDWEDLHEDMETSVDQDFEILNSMPLPPTFNSTDFRFWAEYKRTVAKYDFYNRIELGEWRRFTKRWQRARKAVLYKSRAINRARTLDGRLSLGKLWLLVDTVEILRSSAELQRLIRADWQSFGLNAEDQDCAELEWIVRNAPALDDWLSSPAFYSKGHLDLHLVWPKLPFAIRYFLNQSATFSTAPFAHQIFKDRHERGILIGFLAWAGRYQYEFPFPACLWDAPDNDERWGLSKISDSKTAAMMYDGFKLVFKPPGNCEAPPDAYRIDCPIDRDAMIGDGYLLSLRPNGERGNAIWKRRM</sequence>
<dbReference type="EMBL" id="ML975212">
    <property type="protein sequence ID" value="KAF1807853.1"/>
    <property type="molecule type" value="Genomic_DNA"/>
</dbReference>
<gene>
    <name evidence="3 6" type="ORF">P152DRAFT_463103</name>
    <name evidence="2 5" type="ORF">P152DRAFT_463136</name>
</gene>